<dbReference type="InterPro" id="IPR007229">
    <property type="entry name" value="Nic_PRibTrfase-Fam"/>
</dbReference>
<feature type="domain" description="Nicotinate/nicotinamide phosphoribosyltransferase" evidence="9">
    <location>
        <begin position="171"/>
        <end position="398"/>
    </location>
</feature>
<organism evidence="11 12">
    <name type="scientific">Pseudomonas mangiferae</name>
    <dbReference type="NCBI Taxonomy" id="2593654"/>
    <lineage>
        <taxon>Bacteria</taxon>
        <taxon>Pseudomonadati</taxon>
        <taxon>Pseudomonadota</taxon>
        <taxon>Gammaproteobacteria</taxon>
        <taxon>Pseudomonadales</taxon>
        <taxon>Pseudomonadaceae</taxon>
        <taxon>Pseudomonas</taxon>
    </lineage>
</organism>
<comment type="pathway">
    <text evidence="1 7 8">Cofactor biosynthesis; NAD(+) biosynthesis; nicotinate D-ribonucleotide from nicotinate: step 1/1.</text>
</comment>
<evidence type="ECO:0000256" key="5">
    <source>
        <dbReference type="ARBA" id="ARBA00022598"/>
    </source>
</evidence>
<gene>
    <name evidence="7 11" type="primary">pncB</name>
    <name evidence="11" type="ORF">FM069_11730</name>
</gene>
<evidence type="ECO:0000256" key="6">
    <source>
        <dbReference type="ARBA" id="ARBA00022642"/>
    </source>
</evidence>
<comment type="PTM">
    <text evidence="7 8">Transiently phosphorylated on a His residue during the reaction cycle. Phosphorylation strongly increases the affinity for substrates and increases the rate of nicotinate D-ribonucleotide production. Dephosphorylation regenerates the low-affinity form of the enzyme, leading to product release.</text>
</comment>
<keyword evidence="6 7" id="KW-0662">Pyridine nucleotide biosynthesis</keyword>
<accession>A0A553GYT9</accession>
<dbReference type="InterPro" id="IPR041525">
    <property type="entry name" value="N/Namide_PRibTrfase"/>
</dbReference>
<dbReference type="GO" id="GO:0004516">
    <property type="term" value="F:nicotinate phosphoribosyltransferase activity"/>
    <property type="evidence" value="ECO:0007669"/>
    <property type="project" value="UniProtKB-UniRule"/>
</dbReference>
<comment type="catalytic activity">
    <reaction evidence="7 8">
        <text>5-phospho-alpha-D-ribose 1-diphosphate + nicotinate + ATP + H2O = nicotinate beta-D-ribonucleotide + ADP + phosphate + diphosphate</text>
        <dbReference type="Rhea" id="RHEA:36163"/>
        <dbReference type="ChEBI" id="CHEBI:15377"/>
        <dbReference type="ChEBI" id="CHEBI:30616"/>
        <dbReference type="ChEBI" id="CHEBI:32544"/>
        <dbReference type="ChEBI" id="CHEBI:33019"/>
        <dbReference type="ChEBI" id="CHEBI:43474"/>
        <dbReference type="ChEBI" id="CHEBI:57502"/>
        <dbReference type="ChEBI" id="CHEBI:58017"/>
        <dbReference type="ChEBI" id="CHEBI:456216"/>
        <dbReference type="EC" id="6.3.4.21"/>
    </reaction>
</comment>
<dbReference type="SUPFAM" id="SSF54675">
    <property type="entry name" value="Nicotinate/Quinolinate PRTase N-terminal domain-like"/>
    <property type="match status" value="1"/>
</dbReference>
<dbReference type="GO" id="GO:0034355">
    <property type="term" value="P:NAD+ biosynthetic process via the salvage pathway"/>
    <property type="evidence" value="ECO:0007669"/>
    <property type="project" value="TreeGrafter"/>
</dbReference>
<evidence type="ECO:0000259" key="9">
    <source>
        <dbReference type="Pfam" id="PF04095"/>
    </source>
</evidence>
<dbReference type="AlphaFoldDB" id="A0A553GYT9"/>
<keyword evidence="12" id="KW-1185">Reference proteome</keyword>
<dbReference type="SUPFAM" id="SSF51690">
    <property type="entry name" value="Nicotinate/Quinolinate PRTase C-terminal domain-like"/>
    <property type="match status" value="1"/>
</dbReference>
<dbReference type="HAMAP" id="MF_00570">
    <property type="entry name" value="NAPRTase"/>
    <property type="match status" value="1"/>
</dbReference>
<keyword evidence="11" id="KW-0328">Glycosyltransferase</keyword>
<evidence type="ECO:0000256" key="3">
    <source>
        <dbReference type="ARBA" id="ARBA00013236"/>
    </source>
</evidence>
<comment type="caution">
    <text evidence="11">The sequence shown here is derived from an EMBL/GenBank/DDBJ whole genome shotgun (WGS) entry which is preliminary data.</text>
</comment>
<evidence type="ECO:0000313" key="12">
    <source>
        <dbReference type="Proteomes" id="UP000315235"/>
    </source>
</evidence>
<comment type="function">
    <text evidence="7 8">Catalyzes the synthesis of beta-nicotinate D-ribonucleotide from nicotinate and 5-phospho-D-ribose 1-phosphate at the expense of ATP.</text>
</comment>
<name>A0A553GYT9_9PSED</name>
<comment type="similarity">
    <text evidence="2 7 8">Belongs to the NAPRTase family.</text>
</comment>
<protein>
    <recommendedName>
        <fullName evidence="3 7">Nicotinate phosphoribosyltransferase</fullName>
        <shortName evidence="7">NAPRTase</shortName>
        <ecNumber evidence="3 7">6.3.4.21</ecNumber>
    </recommendedName>
</protein>
<dbReference type="EC" id="6.3.4.21" evidence="3 7"/>
<dbReference type="PIRSF" id="PIRSF000484">
    <property type="entry name" value="NAPRT"/>
    <property type="match status" value="1"/>
</dbReference>
<evidence type="ECO:0000256" key="8">
    <source>
        <dbReference type="RuleBase" id="RU003838"/>
    </source>
</evidence>
<dbReference type="CDD" id="cd01401">
    <property type="entry name" value="PncB_like"/>
    <property type="match status" value="1"/>
</dbReference>
<keyword evidence="11" id="KW-0808">Transferase</keyword>
<dbReference type="Proteomes" id="UP000315235">
    <property type="component" value="Unassembled WGS sequence"/>
</dbReference>
<dbReference type="GO" id="GO:0005829">
    <property type="term" value="C:cytosol"/>
    <property type="evidence" value="ECO:0007669"/>
    <property type="project" value="TreeGrafter"/>
</dbReference>
<dbReference type="GO" id="GO:0016757">
    <property type="term" value="F:glycosyltransferase activity"/>
    <property type="evidence" value="ECO:0007669"/>
    <property type="project" value="UniProtKB-KW"/>
</dbReference>
<dbReference type="Pfam" id="PF17767">
    <property type="entry name" value="NAPRTase_N"/>
    <property type="match status" value="1"/>
</dbReference>
<evidence type="ECO:0000256" key="2">
    <source>
        <dbReference type="ARBA" id="ARBA00010897"/>
    </source>
</evidence>
<dbReference type="OrthoDB" id="9771406at2"/>
<dbReference type="UniPathway" id="UPA00253">
    <property type="reaction ID" value="UER00457"/>
</dbReference>
<dbReference type="PANTHER" id="PTHR11098">
    <property type="entry name" value="NICOTINATE PHOSPHORIBOSYLTRANSFERASE"/>
    <property type="match status" value="1"/>
</dbReference>
<reference evidence="11 12" key="1">
    <citation type="submission" date="2019-07" db="EMBL/GenBank/DDBJ databases">
        <title>Pseudomonas mangiferae sp. nov., isolated from bark of mango tree in Thailand.</title>
        <authorList>
            <person name="Srisuk N."/>
            <person name="Anurat P."/>
        </authorList>
    </citation>
    <scope>NUCLEOTIDE SEQUENCE [LARGE SCALE GENOMIC DNA]</scope>
    <source>
        <strain evidence="11 12">DMKU_BBB3-04</strain>
    </source>
</reference>
<dbReference type="RefSeq" id="WP_143488495.1">
    <property type="nucleotide sequence ID" value="NZ_VJOY01000007.1"/>
</dbReference>
<dbReference type="EMBL" id="VJOY01000007">
    <property type="protein sequence ID" value="TRX74669.1"/>
    <property type="molecule type" value="Genomic_DNA"/>
</dbReference>
<evidence type="ECO:0000256" key="4">
    <source>
        <dbReference type="ARBA" id="ARBA00022553"/>
    </source>
</evidence>
<feature type="modified residue" description="Phosphohistidine; by autocatalysis" evidence="7">
    <location>
        <position position="224"/>
    </location>
</feature>
<dbReference type="Pfam" id="PF04095">
    <property type="entry name" value="NAPRTase"/>
    <property type="match status" value="1"/>
</dbReference>
<keyword evidence="4 7" id="KW-0597">Phosphoprotein</keyword>
<evidence type="ECO:0000256" key="1">
    <source>
        <dbReference type="ARBA" id="ARBA00004952"/>
    </source>
</evidence>
<evidence type="ECO:0000313" key="11">
    <source>
        <dbReference type="EMBL" id="TRX74669.1"/>
    </source>
</evidence>
<sequence length="404" mass="46724">MAESVFAERIVQNLLDTDFYKLTMMQAVLHNYPNAEVEWEFRCRSSEDLRPYLAEIRYQIERLVDTSITADQLGFLERISFIKPDFIRFLSLFRFNMRYVQTGIDGDQLCIRLRGPWLHVILFEIPLLAIVSEVRNRYRYREVVLEQASEQLYRKLDWLSAEAGEDELKGFQLADFGTRRRFSYRVHEEMVHILKRDFPGRFVGTSNVHLAREYDLRPIGTMAHEWLMAHQQLGPRLIDSQSAALDCWVREYRGLLGIALTDCITMDAFLGDFDLYFAKLFDGLRHDSGDPLQWAEKAIAHYRALGIDPMSKTLVFSDGLDLPKALALYRALHERINVSFGIGTNLTCDIPGVEPMNMVIKMTACNGQPVAKISDTPGKTQCRDENFVAYLKHVFRVSEPSMRT</sequence>
<evidence type="ECO:0000256" key="7">
    <source>
        <dbReference type="HAMAP-Rule" id="MF_00570"/>
    </source>
</evidence>
<evidence type="ECO:0000259" key="10">
    <source>
        <dbReference type="Pfam" id="PF17767"/>
    </source>
</evidence>
<dbReference type="NCBIfam" id="TIGR01514">
    <property type="entry name" value="NAPRTase"/>
    <property type="match status" value="1"/>
</dbReference>
<dbReference type="InterPro" id="IPR040727">
    <property type="entry name" value="NAPRTase_N"/>
</dbReference>
<feature type="domain" description="Nicotinate phosphoribosyltransferase N-terminal" evidence="10">
    <location>
        <begin position="15"/>
        <end position="132"/>
    </location>
</feature>
<dbReference type="NCBIfam" id="NF003704">
    <property type="entry name" value="PRK05321.1"/>
    <property type="match status" value="1"/>
</dbReference>
<dbReference type="InterPro" id="IPR036068">
    <property type="entry name" value="Nicotinate_pribotase-like_C"/>
</dbReference>
<dbReference type="InterPro" id="IPR006406">
    <property type="entry name" value="Nic_PRibTrfase"/>
</dbReference>
<proteinExistence type="inferred from homology"/>
<dbReference type="PANTHER" id="PTHR11098:SF1">
    <property type="entry name" value="NICOTINATE PHOSPHORIBOSYLTRANSFERASE"/>
    <property type="match status" value="1"/>
</dbReference>
<keyword evidence="5 7" id="KW-0436">Ligase</keyword>
<dbReference type="Gene3D" id="3.20.140.10">
    <property type="entry name" value="nicotinate phosphoribosyltransferase"/>
    <property type="match status" value="1"/>
</dbReference>